<reference evidence="1" key="1">
    <citation type="journal article" date="2015" name="Nature">
        <title>Complex archaea that bridge the gap between prokaryotes and eukaryotes.</title>
        <authorList>
            <person name="Spang A."/>
            <person name="Saw J.H."/>
            <person name="Jorgensen S.L."/>
            <person name="Zaremba-Niedzwiedzka K."/>
            <person name="Martijn J."/>
            <person name="Lind A.E."/>
            <person name="van Eijk R."/>
            <person name="Schleper C."/>
            <person name="Guy L."/>
            <person name="Ettema T.J."/>
        </authorList>
    </citation>
    <scope>NUCLEOTIDE SEQUENCE</scope>
</reference>
<organism evidence="1">
    <name type="scientific">marine sediment metagenome</name>
    <dbReference type="NCBI Taxonomy" id="412755"/>
    <lineage>
        <taxon>unclassified sequences</taxon>
        <taxon>metagenomes</taxon>
        <taxon>ecological metagenomes</taxon>
    </lineage>
</organism>
<dbReference type="AlphaFoldDB" id="A0A0F8YWI5"/>
<gene>
    <name evidence="1" type="ORF">LCGC14_3105770</name>
</gene>
<protein>
    <submittedName>
        <fullName evidence="1">Uncharacterized protein</fullName>
    </submittedName>
</protein>
<accession>A0A0F8YWI5</accession>
<evidence type="ECO:0000313" key="1">
    <source>
        <dbReference type="EMBL" id="KKK52351.1"/>
    </source>
</evidence>
<proteinExistence type="predicted"/>
<comment type="caution">
    <text evidence="1">The sequence shown here is derived from an EMBL/GenBank/DDBJ whole genome shotgun (WGS) entry which is preliminary data.</text>
</comment>
<feature type="non-terminal residue" evidence="1">
    <location>
        <position position="93"/>
    </location>
</feature>
<name>A0A0F8YWI5_9ZZZZ</name>
<dbReference type="EMBL" id="LAZR01067062">
    <property type="protein sequence ID" value="KKK52351.1"/>
    <property type="molecule type" value="Genomic_DNA"/>
</dbReference>
<sequence length="93" mass="9811">MNWSDLGKNIIRFGAPILGGAVAGPAGAALGGTLATMFGANPEDPKDIYKKMKADPEVAVKLLQIQSNERIKIAETDKANFEIKVGDVKSARA</sequence>